<sequence>MHFSTIFTAAAVAGSALAADITVSVGLKNGSALFNPETIKAAEGDVVKFKFWPSSHSVVAGPFARPCQPGPEGSIWSGFVTTNDTEKASPTEFHYTVTNASAPIWLYCSRAKHCQNGMVAVINPPTSGQNTLDRYRAAAAQAEQNVSPTSTTAVGGNLTTATQPSGSSTSSPGAAAGLKAPTFAVSGVVGLFAYFLL</sequence>
<dbReference type="CDD" id="cd00920">
    <property type="entry name" value="Cupredoxin"/>
    <property type="match status" value="1"/>
</dbReference>
<dbReference type="Gene3D" id="2.60.40.420">
    <property type="entry name" value="Cupredoxins - blue copper proteins"/>
    <property type="match status" value="1"/>
</dbReference>
<dbReference type="SUPFAM" id="SSF49503">
    <property type="entry name" value="Cupredoxins"/>
    <property type="match status" value="1"/>
</dbReference>
<dbReference type="OrthoDB" id="2331100at2759"/>
<dbReference type="RefSeq" id="XP_033377020.1">
    <property type="nucleotide sequence ID" value="XM_033524069.1"/>
</dbReference>
<reference evidence="3" key="1">
    <citation type="journal article" date="2020" name="Stud. Mycol.">
        <title>101 Dothideomycetes genomes: a test case for predicting lifestyles and emergence of pathogens.</title>
        <authorList>
            <person name="Haridas S."/>
            <person name="Albert R."/>
            <person name="Binder M."/>
            <person name="Bloem J."/>
            <person name="Labutti K."/>
            <person name="Salamov A."/>
            <person name="Andreopoulos B."/>
            <person name="Baker S."/>
            <person name="Barry K."/>
            <person name="Bills G."/>
            <person name="Bluhm B."/>
            <person name="Cannon C."/>
            <person name="Castanera R."/>
            <person name="Culley D."/>
            <person name="Daum C."/>
            <person name="Ezra D."/>
            <person name="Gonzalez J."/>
            <person name="Henrissat B."/>
            <person name="Kuo A."/>
            <person name="Liang C."/>
            <person name="Lipzen A."/>
            <person name="Lutzoni F."/>
            <person name="Magnuson J."/>
            <person name="Mondo S."/>
            <person name="Nolan M."/>
            <person name="Ohm R."/>
            <person name="Pangilinan J."/>
            <person name="Park H.-J."/>
            <person name="Ramirez L."/>
            <person name="Alfaro M."/>
            <person name="Sun H."/>
            <person name="Tritt A."/>
            <person name="Yoshinaga Y."/>
            <person name="Zwiers L.-H."/>
            <person name="Turgeon B."/>
            <person name="Goodwin S."/>
            <person name="Spatafora J."/>
            <person name="Crous P."/>
            <person name="Grigoriev I."/>
        </authorList>
    </citation>
    <scope>NUCLEOTIDE SEQUENCE</scope>
    <source>
        <strain evidence="3">CBS 175.79</strain>
    </source>
</reference>
<organism evidence="3 4">
    <name type="scientific">Aaosphaeria arxii CBS 175.79</name>
    <dbReference type="NCBI Taxonomy" id="1450172"/>
    <lineage>
        <taxon>Eukaryota</taxon>
        <taxon>Fungi</taxon>
        <taxon>Dikarya</taxon>
        <taxon>Ascomycota</taxon>
        <taxon>Pezizomycotina</taxon>
        <taxon>Dothideomycetes</taxon>
        <taxon>Pleosporomycetidae</taxon>
        <taxon>Pleosporales</taxon>
        <taxon>Pleosporales incertae sedis</taxon>
        <taxon>Aaosphaeria</taxon>
    </lineage>
</organism>
<evidence type="ECO:0008006" key="5">
    <source>
        <dbReference type="Google" id="ProtNLM"/>
    </source>
</evidence>
<feature type="signal peptide" evidence="2">
    <location>
        <begin position="1"/>
        <end position="18"/>
    </location>
</feature>
<evidence type="ECO:0000256" key="1">
    <source>
        <dbReference type="SAM" id="MobiDB-lite"/>
    </source>
</evidence>
<feature type="chain" id="PRO_5025495333" description="Cupredoxin" evidence="2">
    <location>
        <begin position="19"/>
        <end position="197"/>
    </location>
</feature>
<accession>A0A6A5X703</accession>
<gene>
    <name evidence="3" type="ORF">BU24DRAFT_359839</name>
</gene>
<keyword evidence="2" id="KW-0732">Signal</keyword>
<feature type="compositionally biased region" description="Polar residues" evidence="1">
    <location>
        <begin position="144"/>
        <end position="158"/>
    </location>
</feature>
<dbReference type="Proteomes" id="UP000799778">
    <property type="component" value="Unassembled WGS sequence"/>
</dbReference>
<dbReference type="InterPro" id="IPR008972">
    <property type="entry name" value="Cupredoxin"/>
</dbReference>
<dbReference type="PANTHER" id="PTHR34883">
    <property type="entry name" value="SERINE-RICH PROTEIN, PUTATIVE-RELATED-RELATED"/>
    <property type="match status" value="1"/>
</dbReference>
<evidence type="ECO:0000313" key="4">
    <source>
        <dbReference type="Proteomes" id="UP000799778"/>
    </source>
</evidence>
<evidence type="ECO:0000256" key="2">
    <source>
        <dbReference type="SAM" id="SignalP"/>
    </source>
</evidence>
<dbReference type="PANTHER" id="PTHR34883:SF17">
    <property type="entry name" value="CUPREDOXIN"/>
    <property type="match status" value="1"/>
</dbReference>
<proteinExistence type="predicted"/>
<feature type="compositionally biased region" description="Low complexity" evidence="1">
    <location>
        <begin position="159"/>
        <end position="173"/>
    </location>
</feature>
<dbReference type="InterPro" id="IPR052953">
    <property type="entry name" value="Ser-rich/MCO-related"/>
</dbReference>
<name>A0A6A5X703_9PLEO</name>
<protein>
    <recommendedName>
        <fullName evidence="5">Cupredoxin</fullName>
    </recommendedName>
</protein>
<dbReference type="AlphaFoldDB" id="A0A6A5X703"/>
<evidence type="ECO:0000313" key="3">
    <source>
        <dbReference type="EMBL" id="KAF2008681.1"/>
    </source>
</evidence>
<dbReference type="GeneID" id="54281466"/>
<dbReference type="EMBL" id="ML978082">
    <property type="protein sequence ID" value="KAF2008681.1"/>
    <property type="molecule type" value="Genomic_DNA"/>
</dbReference>
<keyword evidence="4" id="KW-1185">Reference proteome</keyword>
<feature type="region of interest" description="Disordered" evidence="1">
    <location>
        <begin position="144"/>
        <end position="173"/>
    </location>
</feature>